<comment type="caution">
    <text evidence="1">The sequence shown here is derived from an EMBL/GenBank/DDBJ whole genome shotgun (WGS) entry which is preliminary data.</text>
</comment>
<dbReference type="OrthoDB" id="2662988at2759"/>
<proteinExistence type="predicted"/>
<evidence type="ECO:0000313" key="1">
    <source>
        <dbReference type="EMBL" id="KAG6374237.1"/>
    </source>
</evidence>
<organism evidence="1 2">
    <name type="scientific">Boletus reticuloceps</name>
    <dbReference type="NCBI Taxonomy" id="495285"/>
    <lineage>
        <taxon>Eukaryota</taxon>
        <taxon>Fungi</taxon>
        <taxon>Dikarya</taxon>
        <taxon>Basidiomycota</taxon>
        <taxon>Agaricomycotina</taxon>
        <taxon>Agaricomycetes</taxon>
        <taxon>Agaricomycetidae</taxon>
        <taxon>Boletales</taxon>
        <taxon>Boletineae</taxon>
        <taxon>Boletaceae</taxon>
        <taxon>Boletoideae</taxon>
        <taxon>Boletus</taxon>
    </lineage>
</organism>
<evidence type="ECO:0000313" key="2">
    <source>
        <dbReference type="Proteomes" id="UP000683000"/>
    </source>
</evidence>
<protein>
    <submittedName>
        <fullName evidence="1">Uncharacterized protein</fullName>
    </submittedName>
</protein>
<dbReference type="EMBL" id="JAGFBS010000018">
    <property type="protein sequence ID" value="KAG6374237.1"/>
    <property type="molecule type" value="Genomic_DNA"/>
</dbReference>
<keyword evidence="2" id="KW-1185">Reference proteome</keyword>
<reference evidence="1" key="1">
    <citation type="submission" date="2021-03" db="EMBL/GenBank/DDBJ databases">
        <title>Evolutionary innovations through gain and loss of genes in the ectomycorrhizal Boletales.</title>
        <authorList>
            <person name="Wu G."/>
            <person name="Miyauchi S."/>
            <person name="Morin E."/>
            <person name="Yang Z.-L."/>
            <person name="Xu J."/>
            <person name="Martin F.M."/>
        </authorList>
    </citation>
    <scope>NUCLEOTIDE SEQUENCE</scope>
    <source>
        <strain evidence="1">BR01</strain>
    </source>
</reference>
<name>A0A8I2YMC3_9AGAM</name>
<sequence>MASVWAYFQGRVSPKRNQHKSTDSFGVCSSQVAYKRFIDMVPMTIDHEIVLGMQKGIYRALQEGLQVTGPEGQDCCKSMLEECISVVTTRQET</sequence>
<dbReference type="Gene3D" id="1.20.120.1240">
    <property type="entry name" value="Dynamin, middle domain"/>
    <property type="match status" value="1"/>
</dbReference>
<accession>A0A8I2YMC3</accession>
<dbReference type="AlphaFoldDB" id="A0A8I2YMC3"/>
<dbReference type="Proteomes" id="UP000683000">
    <property type="component" value="Unassembled WGS sequence"/>
</dbReference>
<gene>
    <name evidence="1" type="ORF">JVT61DRAFT_4246</name>
</gene>